<dbReference type="EMBL" id="MAXA01000184">
    <property type="protein sequence ID" value="OHV29931.1"/>
    <property type="molecule type" value="Genomic_DNA"/>
</dbReference>
<protein>
    <submittedName>
        <fullName evidence="1">Uncharacterized protein</fullName>
    </submittedName>
</protein>
<organism evidence="1 2">
    <name type="scientific">Parafrankia soli</name>
    <dbReference type="NCBI Taxonomy" id="2599596"/>
    <lineage>
        <taxon>Bacteria</taxon>
        <taxon>Bacillati</taxon>
        <taxon>Actinomycetota</taxon>
        <taxon>Actinomycetes</taxon>
        <taxon>Frankiales</taxon>
        <taxon>Frankiaceae</taxon>
        <taxon>Parafrankia</taxon>
    </lineage>
</organism>
<proteinExistence type="predicted"/>
<sequence length="85" mass="9235">MDAERELDRVALRRELLGMQATLVEALRALDDDGYAADDEGLAHDVAESWLLDVVGAVTRVRTAPDVQAALARYEAMIAPLEAQA</sequence>
<evidence type="ECO:0000313" key="2">
    <source>
        <dbReference type="Proteomes" id="UP000179769"/>
    </source>
</evidence>
<gene>
    <name evidence="1" type="ORF">BBK14_34060</name>
</gene>
<dbReference type="AlphaFoldDB" id="A0A1S1Q8W2"/>
<dbReference type="Proteomes" id="UP000179769">
    <property type="component" value="Unassembled WGS sequence"/>
</dbReference>
<dbReference type="RefSeq" id="WP_071063024.1">
    <property type="nucleotide sequence ID" value="NZ_MAXA01000184.1"/>
</dbReference>
<accession>A0A1S1Q8W2</accession>
<reference evidence="2" key="1">
    <citation type="submission" date="2016-07" db="EMBL/GenBank/DDBJ databases">
        <title>Frankia sp. NRRL B-16219 Genome sequencing.</title>
        <authorList>
            <person name="Ghodhbane-Gtari F."/>
            <person name="Swanson E."/>
            <person name="Gueddou A."/>
            <person name="Louati M."/>
            <person name="Nouioui I."/>
            <person name="Hezbri K."/>
            <person name="Abebe-Akele F."/>
            <person name="Simpson S."/>
            <person name="Morris K."/>
            <person name="Thomas K."/>
            <person name="Gtari M."/>
            <person name="Tisa L.S."/>
        </authorList>
    </citation>
    <scope>NUCLEOTIDE SEQUENCE [LARGE SCALE GENOMIC DNA]</scope>
    <source>
        <strain evidence="2">NRRL B-16219</strain>
    </source>
</reference>
<name>A0A1S1Q8W2_9ACTN</name>
<evidence type="ECO:0000313" key="1">
    <source>
        <dbReference type="EMBL" id="OHV29931.1"/>
    </source>
</evidence>
<keyword evidence="2" id="KW-1185">Reference proteome</keyword>
<comment type="caution">
    <text evidence="1">The sequence shown here is derived from an EMBL/GenBank/DDBJ whole genome shotgun (WGS) entry which is preliminary data.</text>
</comment>